<dbReference type="InterPro" id="IPR036427">
    <property type="entry name" value="Bromodomain-like_sf"/>
</dbReference>
<keyword evidence="6" id="KW-1185">Reference proteome</keyword>
<reference evidence="5 6" key="1">
    <citation type="submission" date="2017-08" db="EMBL/GenBank/DDBJ databases">
        <title>Acidophilic green algal genome provides insights into adaptation to an acidic environment.</title>
        <authorList>
            <person name="Hirooka S."/>
            <person name="Hirose Y."/>
            <person name="Kanesaki Y."/>
            <person name="Higuchi S."/>
            <person name="Fujiwara T."/>
            <person name="Onuma R."/>
            <person name="Era A."/>
            <person name="Ohbayashi R."/>
            <person name="Uzuka A."/>
            <person name="Nozaki H."/>
            <person name="Yoshikawa H."/>
            <person name="Miyagishima S.Y."/>
        </authorList>
    </citation>
    <scope>NUCLEOTIDE SEQUENCE [LARGE SCALE GENOMIC DNA]</scope>
    <source>
        <strain evidence="5 6">NIES-2499</strain>
    </source>
</reference>
<name>A0A250XDI5_9CHLO</name>
<feature type="region of interest" description="Disordered" evidence="3">
    <location>
        <begin position="641"/>
        <end position="660"/>
    </location>
</feature>
<dbReference type="PANTHER" id="PTHR22881">
    <property type="entry name" value="BROMODOMAIN CONTAINING PROTEIN"/>
    <property type="match status" value="1"/>
</dbReference>
<feature type="region of interest" description="Disordered" evidence="3">
    <location>
        <begin position="767"/>
        <end position="912"/>
    </location>
</feature>
<keyword evidence="1 2" id="KW-0103">Bromodomain</keyword>
<comment type="caution">
    <text evidence="5">The sequence shown here is derived from an EMBL/GenBank/DDBJ whole genome shotgun (WGS) entry which is preliminary data.</text>
</comment>
<feature type="compositionally biased region" description="Pro residues" evidence="3">
    <location>
        <begin position="1134"/>
        <end position="1150"/>
    </location>
</feature>
<dbReference type="Gene3D" id="1.20.920.10">
    <property type="entry name" value="Bromodomain-like"/>
    <property type="match status" value="1"/>
</dbReference>
<feature type="compositionally biased region" description="Gly residues" evidence="3">
    <location>
        <begin position="588"/>
        <end position="598"/>
    </location>
</feature>
<dbReference type="Proteomes" id="UP000232323">
    <property type="component" value="Unassembled WGS sequence"/>
</dbReference>
<dbReference type="OrthoDB" id="21449at2759"/>
<feature type="region of interest" description="Disordered" evidence="3">
    <location>
        <begin position="925"/>
        <end position="954"/>
    </location>
</feature>
<gene>
    <name evidence="5" type="ORF">CEUSTIGMA_g8577.t1</name>
</gene>
<dbReference type="Pfam" id="PF00439">
    <property type="entry name" value="Bromodomain"/>
    <property type="match status" value="1"/>
</dbReference>
<feature type="compositionally biased region" description="Low complexity" evidence="3">
    <location>
        <begin position="1096"/>
        <end position="1109"/>
    </location>
</feature>
<dbReference type="InterPro" id="IPR051831">
    <property type="entry name" value="Bromodomain_contain_prot"/>
</dbReference>
<feature type="compositionally biased region" description="Low complexity" evidence="3">
    <location>
        <begin position="793"/>
        <end position="808"/>
    </location>
</feature>
<feature type="compositionally biased region" description="Basic and acidic residues" evidence="3">
    <location>
        <begin position="1083"/>
        <end position="1093"/>
    </location>
</feature>
<sequence length="1150" mass="119182">MVAASSIISPAGSMIVPNSFEPSEYVAAVLQKLVAIDREGYFKFPVDEKLHQAPNYYTIIKQPMCFQEMKDRLASGIYTSFRQFKDDFELISTNAKTFNKSTTKAFSLICSGTYTAAGAQMTGAASFTPAGVDITNSMALPLLENGVPGGDAAAGEATSNAVGAPWAADDFFGPVGSAILPISLNPHAPPTFHGMHGHANFLPPQSAPLQSWPNWLTSPQPLCTYLSDEDEGTVPMPLTVIAPKTSTTVDTMQTVPEDQPGPSSHRRGEPLDDVIHKIRCSTQYQKWDVMRAPAGLLTCPASSTASLPPAANAQPTSNSKETAPSDSQAGVIVSAKNLLRTAEWKQAGSSIEWQCHWLELRMRELSSQRERLLKALAAVPEGGLEKEVVQEVRGKTINIIHATSALATEGVGADACEGDVDMVEPSTAHGDPQAAHAASIECPMVVPAAFPNSAALQRQKDDLMEGLRAMLGTAAACDKGKKILNSQRPPVHAGICFFQARTGACSHSCSPALLPGIAPLDTAADVSTDTPTTSAPPAHALPLPSLPAQKQAPALIYTTCDMLSQQLHQLRSHLTSAFPGFDRPRGMSGAGHPTGGPSGRAMASRQHATGIRRTNSTAARGGGGGAAWVIGGFSVLTGRGGDGMKRKRSEMPDGLGDALGSPSLRAERTGSLIPAVSIFIPPVRELAEEEMLARRVAMTTWSEEYQTYGDAALTQPPPEVQAVLQQAVDAGEGSSSEDTSDELYLHMHQVMAEEEQRYYAELAAKENQRKKTGQGGGGQGGTKTPRGGGAGKGQQQTPSGGAAGSASGYHVPSRRSSVTSALQALPGTQPGSVPSALHALPGTQPGSVPGNPLPGLGDQAAAGSFLSPGLPTPAAVPGILPKSSPGKAELMPPPPPALPSNGRRLNPSQQQQQFAHYVLPSTELQAGRGDERGYMPNQTYTHSHLPNNTAQSNTVAAPSHVDHSLAPPISISSISASSLPHAPSEVNATGDRATELPGLKHPTYLNSSVGVPSANAATLQTASNAVAATVSTAGAATVSTAGAATASTAGAATASTAGEGPPGDGVFSIRPALDTEEGAPRSMDVHSERDKQENFSTSSIPASSSSEDSTPLIAQRSAKVQAGATVSREATSSAPPPPPPPPPPPMHPPT</sequence>
<feature type="region of interest" description="Disordered" evidence="3">
    <location>
        <begin position="583"/>
        <end position="602"/>
    </location>
</feature>
<dbReference type="EMBL" id="BEGY01000061">
    <property type="protein sequence ID" value="GAX81144.1"/>
    <property type="molecule type" value="Genomic_DNA"/>
</dbReference>
<feature type="compositionally biased region" description="Polar residues" evidence="3">
    <location>
        <begin position="314"/>
        <end position="328"/>
    </location>
</feature>
<dbReference type="PROSITE" id="PS50014">
    <property type="entry name" value="BROMODOMAIN_2"/>
    <property type="match status" value="1"/>
</dbReference>
<evidence type="ECO:0000256" key="2">
    <source>
        <dbReference type="PROSITE-ProRule" id="PRU00035"/>
    </source>
</evidence>
<feature type="region of interest" description="Disordered" evidence="3">
    <location>
        <begin position="306"/>
        <end position="328"/>
    </location>
</feature>
<evidence type="ECO:0000259" key="4">
    <source>
        <dbReference type="PROSITE" id="PS50014"/>
    </source>
</evidence>
<proteinExistence type="predicted"/>
<evidence type="ECO:0000313" key="6">
    <source>
        <dbReference type="Proteomes" id="UP000232323"/>
    </source>
</evidence>
<evidence type="ECO:0000313" key="5">
    <source>
        <dbReference type="EMBL" id="GAX81144.1"/>
    </source>
</evidence>
<feature type="region of interest" description="Disordered" evidence="3">
    <location>
        <begin position="1076"/>
        <end position="1150"/>
    </location>
</feature>
<evidence type="ECO:0000256" key="3">
    <source>
        <dbReference type="SAM" id="MobiDB-lite"/>
    </source>
</evidence>
<feature type="compositionally biased region" description="Polar residues" evidence="3">
    <location>
        <begin position="936"/>
        <end position="954"/>
    </location>
</feature>
<accession>A0A250XDI5</accession>
<protein>
    <recommendedName>
        <fullName evidence="4">Bromo domain-containing protein</fullName>
    </recommendedName>
</protein>
<dbReference type="STRING" id="1157962.A0A250XDI5"/>
<feature type="compositionally biased region" description="Gly residues" evidence="3">
    <location>
        <begin position="773"/>
        <end position="792"/>
    </location>
</feature>
<dbReference type="SUPFAM" id="SSF47370">
    <property type="entry name" value="Bromodomain"/>
    <property type="match status" value="1"/>
</dbReference>
<feature type="domain" description="Bromo" evidence="4">
    <location>
        <begin position="42"/>
        <end position="106"/>
    </location>
</feature>
<dbReference type="SMART" id="SM00297">
    <property type="entry name" value="BROMO"/>
    <property type="match status" value="1"/>
</dbReference>
<dbReference type="InterPro" id="IPR001487">
    <property type="entry name" value="Bromodomain"/>
</dbReference>
<evidence type="ECO:0000256" key="1">
    <source>
        <dbReference type="ARBA" id="ARBA00023117"/>
    </source>
</evidence>
<organism evidence="5 6">
    <name type="scientific">Chlamydomonas eustigma</name>
    <dbReference type="NCBI Taxonomy" id="1157962"/>
    <lineage>
        <taxon>Eukaryota</taxon>
        <taxon>Viridiplantae</taxon>
        <taxon>Chlorophyta</taxon>
        <taxon>core chlorophytes</taxon>
        <taxon>Chlorophyceae</taxon>
        <taxon>CS clade</taxon>
        <taxon>Chlamydomonadales</taxon>
        <taxon>Chlamydomonadaceae</taxon>
        <taxon>Chlamydomonas</taxon>
    </lineage>
</organism>
<dbReference type="PANTHER" id="PTHR22881:SF27">
    <property type="entry name" value="BROMODOMAIN CONTAINING 7_9"/>
    <property type="match status" value="1"/>
</dbReference>
<dbReference type="CDD" id="cd04369">
    <property type="entry name" value="Bromodomain"/>
    <property type="match status" value="1"/>
</dbReference>
<dbReference type="AlphaFoldDB" id="A0A250XDI5"/>
<dbReference type="PRINTS" id="PR00503">
    <property type="entry name" value="BROMODOMAIN"/>
</dbReference>
<feature type="region of interest" description="Disordered" evidence="3">
    <location>
        <begin position="524"/>
        <end position="545"/>
    </location>
</feature>
<feature type="region of interest" description="Disordered" evidence="3">
    <location>
        <begin position="976"/>
        <end position="1001"/>
    </location>
</feature>